<evidence type="ECO:0000256" key="1">
    <source>
        <dbReference type="SAM" id="MobiDB-lite"/>
    </source>
</evidence>
<feature type="compositionally biased region" description="Low complexity" evidence="1">
    <location>
        <begin position="13"/>
        <end position="41"/>
    </location>
</feature>
<feature type="region of interest" description="Disordered" evidence="1">
    <location>
        <begin position="808"/>
        <end position="875"/>
    </location>
</feature>
<feature type="region of interest" description="Disordered" evidence="1">
    <location>
        <begin position="602"/>
        <end position="702"/>
    </location>
</feature>
<dbReference type="KEGG" id="cre:CHLRE_18g749747v5"/>
<dbReference type="Proteomes" id="UP000006906">
    <property type="component" value="Unassembled WGS sequence"/>
</dbReference>
<dbReference type="Gramene" id="PNW69861">
    <property type="protein sequence ID" value="PNW69861"/>
    <property type="gene ID" value="CHLRE_18g749747v5"/>
</dbReference>
<proteinExistence type="predicted"/>
<feature type="compositionally biased region" description="Polar residues" evidence="1">
    <location>
        <begin position="678"/>
        <end position="696"/>
    </location>
</feature>
<feature type="compositionally biased region" description="Low complexity" evidence="1">
    <location>
        <begin position="508"/>
        <end position="546"/>
    </location>
</feature>
<evidence type="ECO:0000313" key="2">
    <source>
        <dbReference type="EMBL" id="PNW69861.1"/>
    </source>
</evidence>
<name>A0A2K3CNK0_CHLRE</name>
<gene>
    <name evidence="2" type="ORF">CHLRE_18g749747v5</name>
</gene>
<dbReference type="AlphaFoldDB" id="A0A2K3CNK0"/>
<feature type="compositionally biased region" description="Basic and acidic residues" evidence="1">
    <location>
        <begin position="453"/>
        <end position="463"/>
    </location>
</feature>
<feature type="compositionally biased region" description="Low complexity" evidence="1">
    <location>
        <begin position="744"/>
        <end position="776"/>
    </location>
</feature>
<protein>
    <submittedName>
        <fullName evidence="2">Uncharacterized protein</fullName>
    </submittedName>
</protein>
<evidence type="ECO:0000313" key="3">
    <source>
        <dbReference type="Proteomes" id="UP000006906"/>
    </source>
</evidence>
<feature type="region of interest" description="Disordered" evidence="1">
    <location>
        <begin position="333"/>
        <end position="356"/>
    </location>
</feature>
<feature type="region of interest" description="Disordered" evidence="1">
    <location>
        <begin position="1"/>
        <end position="42"/>
    </location>
</feature>
<dbReference type="ExpressionAtlas" id="A0A2K3CNK0">
    <property type="expression patterns" value="baseline and differential"/>
</dbReference>
<reference evidence="2 3" key="1">
    <citation type="journal article" date="2007" name="Science">
        <title>The Chlamydomonas genome reveals the evolution of key animal and plant functions.</title>
        <authorList>
            <person name="Merchant S.S."/>
            <person name="Prochnik S.E."/>
            <person name="Vallon O."/>
            <person name="Harris E.H."/>
            <person name="Karpowicz S.J."/>
            <person name="Witman G.B."/>
            <person name="Terry A."/>
            <person name="Salamov A."/>
            <person name="Fritz-Laylin L.K."/>
            <person name="Marechal-Drouard L."/>
            <person name="Marshall W.F."/>
            <person name="Qu L.H."/>
            <person name="Nelson D.R."/>
            <person name="Sanderfoot A.A."/>
            <person name="Spalding M.H."/>
            <person name="Kapitonov V.V."/>
            <person name="Ren Q."/>
            <person name="Ferris P."/>
            <person name="Lindquist E."/>
            <person name="Shapiro H."/>
            <person name="Lucas S.M."/>
            <person name="Grimwood J."/>
            <person name="Schmutz J."/>
            <person name="Cardol P."/>
            <person name="Cerutti H."/>
            <person name="Chanfreau G."/>
            <person name="Chen C.L."/>
            <person name="Cognat V."/>
            <person name="Croft M.T."/>
            <person name="Dent R."/>
            <person name="Dutcher S."/>
            <person name="Fernandez E."/>
            <person name="Fukuzawa H."/>
            <person name="Gonzalez-Ballester D."/>
            <person name="Gonzalez-Halphen D."/>
            <person name="Hallmann A."/>
            <person name="Hanikenne M."/>
            <person name="Hippler M."/>
            <person name="Inwood W."/>
            <person name="Jabbari K."/>
            <person name="Kalanon M."/>
            <person name="Kuras R."/>
            <person name="Lefebvre P.A."/>
            <person name="Lemaire S.D."/>
            <person name="Lobanov A.V."/>
            <person name="Lohr M."/>
            <person name="Manuell A."/>
            <person name="Meier I."/>
            <person name="Mets L."/>
            <person name="Mittag M."/>
            <person name="Mittelmeier T."/>
            <person name="Moroney J.V."/>
            <person name="Moseley J."/>
            <person name="Napoli C."/>
            <person name="Nedelcu A.M."/>
            <person name="Niyogi K."/>
            <person name="Novoselov S.V."/>
            <person name="Paulsen I.T."/>
            <person name="Pazour G."/>
            <person name="Purton S."/>
            <person name="Ral J.P."/>
            <person name="Riano-Pachon D.M."/>
            <person name="Riekhof W."/>
            <person name="Rymarquis L."/>
            <person name="Schroda M."/>
            <person name="Stern D."/>
            <person name="Umen J."/>
            <person name="Willows R."/>
            <person name="Wilson N."/>
            <person name="Zimmer S.L."/>
            <person name="Allmer J."/>
            <person name="Balk J."/>
            <person name="Bisova K."/>
            <person name="Chen C.J."/>
            <person name="Elias M."/>
            <person name="Gendler K."/>
            <person name="Hauser C."/>
            <person name="Lamb M.R."/>
            <person name="Ledford H."/>
            <person name="Long J.C."/>
            <person name="Minagawa J."/>
            <person name="Page M.D."/>
            <person name="Pan J."/>
            <person name="Pootakham W."/>
            <person name="Roje S."/>
            <person name="Rose A."/>
            <person name="Stahlberg E."/>
            <person name="Terauchi A.M."/>
            <person name="Yang P."/>
            <person name="Ball S."/>
            <person name="Bowler C."/>
            <person name="Dieckmann C.L."/>
            <person name="Gladyshev V.N."/>
            <person name="Green P."/>
            <person name="Jorgensen R."/>
            <person name="Mayfield S."/>
            <person name="Mueller-Roeber B."/>
            <person name="Rajamani S."/>
            <person name="Sayre R.T."/>
            <person name="Brokstein P."/>
            <person name="Dubchak I."/>
            <person name="Goodstein D."/>
            <person name="Hornick L."/>
            <person name="Huang Y.W."/>
            <person name="Jhaveri J."/>
            <person name="Luo Y."/>
            <person name="Martinez D."/>
            <person name="Ngau W.C."/>
            <person name="Otillar B."/>
            <person name="Poliakov A."/>
            <person name="Porter A."/>
            <person name="Szajkowski L."/>
            <person name="Werner G."/>
            <person name="Zhou K."/>
            <person name="Grigoriev I.V."/>
            <person name="Rokhsar D.S."/>
            <person name="Grossman A.R."/>
        </authorList>
    </citation>
    <scope>NUCLEOTIDE SEQUENCE [LARGE SCALE GENOMIC DNA]</scope>
    <source>
        <strain evidence="3">CC-503</strain>
    </source>
</reference>
<feature type="region of interest" description="Disordered" evidence="1">
    <location>
        <begin position="448"/>
        <end position="554"/>
    </location>
</feature>
<dbReference type="EMBL" id="KZ454945">
    <property type="protein sequence ID" value="PNW69861.1"/>
    <property type="molecule type" value="Genomic_DNA"/>
</dbReference>
<dbReference type="InParanoid" id="A0A2K3CNK0"/>
<feature type="compositionally biased region" description="Low complexity" evidence="1">
    <location>
        <begin position="603"/>
        <end position="617"/>
    </location>
</feature>
<accession>A0A2K3CNK0</accession>
<feature type="compositionally biased region" description="Low complexity" evidence="1">
    <location>
        <begin position="465"/>
        <end position="478"/>
    </location>
</feature>
<feature type="region of interest" description="Disordered" evidence="1">
    <location>
        <begin position="744"/>
        <end position="785"/>
    </location>
</feature>
<dbReference type="RefSeq" id="XP_042914273.1">
    <property type="nucleotide sequence ID" value="XM_043072822.1"/>
</dbReference>
<keyword evidence="3" id="KW-1185">Reference proteome</keyword>
<sequence length="875" mass="88120">MDGALGRPSAACSSASLQLPSPRSRSRASSPSSRAASPLLQTPCSARPACNARVGQRPSLSRGRVAAAAARYTSAPLPASFANTPRRTSDNSILASISARQAQWSNAGSGPGLPQTVLLHVSHLAEQAVEVAEKPVVTAVETAVGGAQAAQGAVTGFVSHVLAHFAALVARIQAALVQLLTFRRNEQFKLRTGTHAGAGAADVAGTRTPVAFVAPSSGTRRAVAGGSQQQQLMLVPGQRSAFSQLGIAGPVLAVSAAAAALYAGSIMWQRWRAGVERKREVKQYAAMQEPALARQKQRFQRALVVDSVNLELPAIKEMDIQPGPVQVEKIISRQPGGKAQQVASAASSSSGTKAPTMDTASLRQWQQFMACSRTTEVQDELRGGAQAGRAGSSGRAAANLAANLAPHGALGDAALKDLSERIRRAGEGAAKEEAPIVTFEQLYANSRESDEEAMARRAAERKARWQQQQQTAQEKQQPGGSGPAVGRGVAGAPGRLGGAVSRPGLTGTGNATSGAAAASNAHAAARQAQAPLPRSALAAAGSAAAPAAPPTKREPLPVAAKDELSASLAARSVRDSHLRPATLAAATALASNNPFAVGLFGDSSSSPSASSQLASNSKVAARPEPQAGPRSKAFASGPAPATTPAAAPGAAGSSDTSFGAARPVNSRLEVSLGRSARPSPSSPLMQGTTEAAQPTSGVARSAPPAPVVAVKAQVPAAPVAPAPAAELSAVLSQDLEEVVAAPAVSISPSTSSGASPSPSSSLADCAASTSSGTGSAQTVQPPGRRAAPEVGVLALALAGLAKEQLVTSLGSGSNNSSRDEDDGAEGGSRRGRRVAAGGPLRTPDTQAPGLTRLMRRPTGSPPVSPAAKQDTAVVL</sequence>
<feature type="compositionally biased region" description="Low complexity" evidence="1">
    <location>
        <begin position="635"/>
        <end position="657"/>
    </location>
</feature>
<feature type="compositionally biased region" description="Gly residues" evidence="1">
    <location>
        <begin position="479"/>
        <end position="497"/>
    </location>
</feature>
<dbReference type="GeneID" id="66057243"/>
<organism evidence="2 3">
    <name type="scientific">Chlamydomonas reinhardtii</name>
    <name type="common">Chlamydomonas smithii</name>
    <dbReference type="NCBI Taxonomy" id="3055"/>
    <lineage>
        <taxon>Eukaryota</taxon>
        <taxon>Viridiplantae</taxon>
        <taxon>Chlorophyta</taxon>
        <taxon>core chlorophytes</taxon>
        <taxon>Chlorophyceae</taxon>
        <taxon>CS clade</taxon>
        <taxon>Chlamydomonadales</taxon>
        <taxon>Chlamydomonadaceae</taxon>
        <taxon>Chlamydomonas</taxon>
    </lineage>
</organism>
<dbReference type="OrthoDB" id="552235at2759"/>